<dbReference type="EMBL" id="OX596098">
    <property type="protein sequence ID" value="CAM9648118.1"/>
    <property type="molecule type" value="Genomic_DNA"/>
</dbReference>
<gene>
    <name evidence="1" type="ORF">MRATA1EN22A_LOCUS5479</name>
</gene>
<reference evidence="1" key="2">
    <citation type="submission" date="2025-03" db="EMBL/GenBank/DDBJ databases">
        <authorList>
            <consortium name="ELIXIR-Norway"/>
            <consortium name="Elixir Norway"/>
        </authorList>
    </citation>
    <scope>NUCLEOTIDE SEQUENCE</scope>
</reference>
<dbReference type="Proteomes" id="UP001162501">
    <property type="component" value="Chromosome 14"/>
</dbReference>
<proteinExistence type="predicted"/>
<sequence>MMLPEVGDPETTTHPQEVGERLGAGSPHRLGRNQPSGRLTSRTVRQWIPDVSVTPSTMLPPGALGNRSNGRAVPSYPWLCPPSESRYPTEHVPHGGTPGSSVQPHVLPDPQHGLPFLSTSRTGRTAPCPRSLKMLPWALPGDLAGDANRRRACWLVIHVTFLGPSFLIFKIRGLRQQSWWRRSWDQGGSDTGLVLKGFPFISQTSTAGREAGSPLWSLEQMMYTATLTQDRDLPGPQKVGTVRGTSQPARLQPSPSSICLIRCQVTTWRIFMQQEGLNQICGGSAVETEVQRRLKATSG</sequence>
<name>A0AC59YG39_RANTA</name>
<accession>A0AC59YG39</accession>
<protein>
    <submittedName>
        <fullName evidence="1">Uncharacterized protein</fullName>
    </submittedName>
</protein>
<organism evidence="1 2">
    <name type="scientific">Rangifer tarandus platyrhynchus</name>
    <name type="common">Svalbard reindeer</name>
    <dbReference type="NCBI Taxonomy" id="3082113"/>
    <lineage>
        <taxon>Eukaryota</taxon>
        <taxon>Metazoa</taxon>
        <taxon>Chordata</taxon>
        <taxon>Craniata</taxon>
        <taxon>Vertebrata</taxon>
        <taxon>Euteleostomi</taxon>
        <taxon>Mammalia</taxon>
        <taxon>Eutheria</taxon>
        <taxon>Laurasiatheria</taxon>
        <taxon>Artiodactyla</taxon>
        <taxon>Ruminantia</taxon>
        <taxon>Pecora</taxon>
        <taxon>Cervidae</taxon>
        <taxon>Odocoileinae</taxon>
        <taxon>Rangifer</taxon>
    </lineage>
</organism>
<evidence type="ECO:0000313" key="2">
    <source>
        <dbReference type="Proteomes" id="UP001162501"/>
    </source>
</evidence>
<evidence type="ECO:0000313" key="1">
    <source>
        <dbReference type="EMBL" id="CAM9648118.1"/>
    </source>
</evidence>
<reference evidence="1" key="1">
    <citation type="submission" date="2023-05" db="EMBL/GenBank/DDBJ databases">
        <authorList>
            <consortium name="ELIXIR-Norway"/>
        </authorList>
    </citation>
    <scope>NUCLEOTIDE SEQUENCE</scope>
</reference>